<dbReference type="GO" id="GO:0043130">
    <property type="term" value="F:ubiquitin binding"/>
    <property type="evidence" value="ECO:0007669"/>
    <property type="project" value="InterPro"/>
</dbReference>
<evidence type="ECO:0000256" key="4">
    <source>
        <dbReference type="ARBA" id="ARBA00023136"/>
    </source>
</evidence>
<dbReference type="InParanoid" id="A0A286UN54"/>
<gene>
    <name evidence="8" type="ORF">PNOK_0364500</name>
</gene>
<name>A0A286UN54_9AGAM</name>
<dbReference type="OrthoDB" id="272778at2759"/>
<dbReference type="Pfam" id="PF02845">
    <property type="entry name" value="CUE"/>
    <property type="match status" value="1"/>
</dbReference>
<feature type="compositionally biased region" description="Low complexity" evidence="5">
    <location>
        <begin position="258"/>
        <end position="267"/>
    </location>
</feature>
<feature type="compositionally biased region" description="Low complexity" evidence="5">
    <location>
        <begin position="232"/>
        <end position="245"/>
    </location>
</feature>
<reference evidence="8 9" key="1">
    <citation type="journal article" date="2017" name="Mol. Ecol.">
        <title>Comparative and population genomic landscape of Phellinus noxius: A hypervariable fungus causing root rot in trees.</title>
        <authorList>
            <person name="Chung C.L."/>
            <person name="Lee T.J."/>
            <person name="Akiba M."/>
            <person name="Lee H.H."/>
            <person name="Kuo T.H."/>
            <person name="Liu D."/>
            <person name="Ke H.M."/>
            <person name="Yokoi T."/>
            <person name="Roa M.B."/>
            <person name="Lu M.J."/>
            <person name="Chang Y.Y."/>
            <person name="Ann P.J."/>
            <person name="Tsai J.N."/>
            <person name="Chen C.Y."/>
            <person name="Tzean S.S."/>
            <person name="Ota Y."/>
            <person name="Hattori T."/>
            <person name="Sahashi N."/>
            <person name="Liou R.F."/>
            <person name="Kikuchi T."/>
            <person name="Tsai I.J."/>
        </authorList>
    </citation>
    <scope>NUCLEOTIDE SEQUENCE [LARGE SCALE GENOMIC DNA]</scope>
    <source>
        <strain evidence="8 9">FFPRI411160</strain>
    </source>
</reference>
<organism evidence="8 9">
    <name type="scientific">Pyrrhoderma noxium</name>
    <dbReference type="NCBI Taxonomy" id="2282107"/>
    <lineage>
        <taxon>Eukaryota</taxon>
        <taxon>Fungi</taxon>
        <taxon>Dikarya</taxon>
        <taxon>Basidiomycota</taxon>
        <taxon>Agaricomycotina</taxon>
        <taxon>Agaricomycetes</taxon>
        <taxon>Hymenochaetales</taxon>
        <taxon>Hymenochaetaceae</taxon>
        <taxon>Pyrrhoderma</taxon>
    </lineage>
</organism>
<evidence type="ECO:0000256" key="2">
    <source>
        <dbReference type="ARBA" id="ARBA00022692"/>
    </source>
</evidence>
<comment type="subcellular location">
    <subcellularLocation>
        <location evidence="1">Membrane</location>
        <topology evidence="1">Multi-pass membrane protein</topology>
    </subcellularLocation>
</comment>
<comment type="caution">
    <text evidence="8">The sequence shown here is derived from an EMBL/GenBank/DDBJ whole genome shotgun (WGS) entry which is preliminary data.</text>
</comment>
<evidence type="ECO:0000256" key="6">
    <source>
        <dbReference type="SAM" id="Phobius"/>
    </source>
</evidence>
<dbReference type="PANTHER" id="PTHR43066">
    <property type="entry name" value="RHOMBOID-RELATED PROTEIN"/>
    <property type="match status" value="1"/>
</dbReference>
<dbReference type="Proteomes" id="UP000217199">
    <property type="component" value="Unassembled WGS sequence"/>
</dbReference>
<dbReference type="SUPFAM" id="SSF144091">
    <property type="entry name" value="Rhomboid-like"/>
    <property type="match status" value="1"/>
</dbReference>
<keyword evidence="3 6" id="KW-1133">Transmembrane helix</keyword>
<evidence type="ECO:0000256" key="5">
    <source>
        <dbReference type="SAM" id="MobiDB-lite"/>
    </source>
</evidence>
<feature type="transmembrane region" description="Helical" evidence="6">
    <location>
        <begin position="110"/>
        <end position="128"/>
    </location>
</feature>
<dbReference type="PROSITE" id="PS51140">
    <property type="entry name" value="CUE"/>
    <property type="match status" value="1"/>
</dbReference>
<feature type="domain" description="CUE" evidence="7">
    <location>
        <begin position="334"/>
        <end position="375"/>
    </location>
</feature>
<dbReference type="STRING" id="2282107.A0A286UN54"/>
<evidence type="ECO:0000313" key="9">
    <source>
        <dbReference type="Proteomes" id="UP000217199"/>
    </source>
</evidence>
<sequence length="376" mass="40920">MSFQHAAASKGLMIVFALTSLIASIFDIKHYLHLQLIPHLTQHHQYWRLLAHHVAFSNSSDLLLAELLLYNVSIPVERMFGSSKFASFSLISILISTILEFTALVLLGRFGLNVLPSGPISLMFSILYQHARLIPRAYSFKVFGLTVSNKIFIYAIAYQLAISQPPGSLVVSLMGVLTGQFYLSDALGLKKFRFPVGLQNLTKKYILPILGSTKAPRRSNRAFPDDSVRSLRSGTSRRTGTRAATDNGEAGAPNGLDATTITTSAEAESGHNNDQEEGVRAPTVDSGGNSTSSSSTNLNPDTVATMSSGSSVMREWVDELTGRSERAAAGLRVPSEEEINQLMSMFPDLRREDVVGTLQRSSNIEAAVETLLSSHT</sequence>
<dbReference type="PANTHER" id="PTHR43066:SF21">
    <property type="entry name" value="UBIQUITIN-ASSOCIATED DOMAIN-CONTAINING PROTEIN 2"/>
    <property type="match status" value="1"/>
</dbReference>
<feature type="compositionally biased region" description="Polar residues" evidence="5">
    <location>
        <begin position="298"/>
        <end position="310"/>
    </location>
</feature>
<protein>
    <submittedName>
        <fullName evidence="8">Uba domain-containing ucp14</fullName>
    </submittedName>
</protein>
<dbReference type="CDD" id="cd14279">
    <property type="entry name" value="CUE"/>
    <property type="match status" value="1"/>
</dbReference>
<dbReference type="FunCoup" id="A0A286UN54">
    <property type="interactions" value="9"/>
</dbReference>
<dbReference type="InterPro" id="IPR035952">
    <property type="entry name" value="Rhomboid-like_sf"/>
</dbReference>
<feature type="transmembrane region" description="Helical" evidence="6">
    <location>
        <begin position="85"/>
        <end position="104"/>
    </location>
</feature>
<evidence type="ECO:0000256" key="3">
    <source>
        <dbReference type="ARBA" id="ARBA00022989"/>
    </source>
</evidence>
<dbReference type="GO" id="GO:0016020">
    <property type="term" value="C:membrane"/>
    <property type="evidence" value="ECO:0007669"/>
    <property type="project" value="UniProtKB-SubCell"/>
</dbReference>
<feature type="transmembrane region" description="Helical" evidence="6">
    <location>
        <begin position="12"/>
        <end position="32"/>
    </location>
</feature>
<feature type="region of interest" description="Disordered" evidence="5">
    <location>
        <begin position="216"/>
        <end position="310"/>
    </location>
</feature>
<dbReference type="GO" id="GO:0004252">
    <property type="term" value="F:serine-type endopeptidase activity"/>
    <property type="evidence" value="ECO:0007669"/>
    <property type="project" value="TreeGrafter"/>
</dbReference>
<feature type="compositionally biased region" description="Low complexity" evidence="5">
    <location>
        <begin position="286"/>
        <end position="297"/>
    </location>
</feature>
<proteinExistence type="predicted"/>
<keyword evidence="2 6" id="KW-0812">Transmembrane</keyword>
<dbReference type="InterPro" id="IPR003892">
    <property type="entry name" value="CUE"/>
</dbReference>
<accession>A0A286UN54</accession>
<keyword evidence="9" id="KW-1185">Reference proteome</keyword>
<dbReference type="EMBL" id="NBII01000003">
    <property type="protein sequence ID" value="PAV21018.1"/>
    <property type="molecule type" value="Genomic_DNA"/>
</dbReference>
<evidence type="ECO:0000313" key="8">
    <source>
        <dbReference type="EMBL" id="PAV21018.1"/>
    </source>
</evidence>
<feature type="compositionally biased region" description="Basic and acidic residues" evidence="5">
    <location>
        <begin position="268"/>
        <end position="279"/>
    </location>
</feature>
<evidence type="ECO:0000259" key="7">
    <source>
        <dbReference type="PROSITE" id="PS51140"/>
    </source>
</evidence>
<evidence type="ECO:0000256" key="1">
    <source>
        <dbReference type="ARBA" id="ARBA00004141"/>
    </source>
</evidence>
<dbReference type="Gene3D" id="1.20.1540.10">
    <property type="entry name" value="Rhomboid-like"/>
    <property type="match status" value="1"/>
</dbReference>
<dbReference type="AlphaFoldDB" id="A0A286UN54"/>
<keyword evidence="4 6" id="KW-0472">Membrane</keyword>